<feature type="region of interest" description="Disordered" evidence="4">
    <location>
        <begin position="569"/>
        <end position="601"/>
    </location>
</feature>
<dbReference type="GO" id="GO:0051083">
    <property type="term" value="P:'de novo' cotranslational protein folding"/>
    <property type="evidence" value="ECO:0007669"/>
    <property type="project" value="TreeGrafter"/>
</dbReference>
<dbReference type="GO" id="GO:0005829">
    <property type="term" value="C:cytosol"/>
    <property type="evidence" value="ECO:0007669"/>
    <property type="project" value="TreeGrafter"/>
</dbReference>
<evidence type="ECO:0000259" key="6">
    <source>
        <dbReference type="Pfam" id="PF25320"/>
    </source>
</evidence>
<accession>A0AAP0IRM1</accession>
<protein>
    <recommendedName>
        <fullName evidence="9">Telomere length regulation protein conserved domain-containing protein</fullName>
    </recommendedName>
</protein>
<feature type="domain" description="Telomere length regulation protein conserved" evidence="5">
    <location>
        <begin position="613"/>
        <end position="724"/>
    </location>
</feature>
<dbReference type="Pfam" id="PF10193">
    <property type="entry name" value="Telomere_reg-2"/>
    <property type="match status" value="1"/>
</dbReference>
<keyword evidence="3" id="KW-0963">Cytoplasm</keyword>
<evidence type="ECO:0000256" key="4">
    <source>
        <dbReference type="SAM" id="MobiDB-lite"/>
    </source>
</evidence>
<proteinExistence type="inferred from homology"/>
<dbReference type="Gene3D" id="1.25.40.720">
    <property type="entry name" value="Telomere length regulation protein 2, C-terminal domain"/>
    <property type="match status" value="1"/>
</dbReference>
<feature type="region of interest" description="Disordered" evidence="4">
    <location>
        <begin position="750"/>
        <end position="769"/>
    </location>
</feature>
<sequence length="1004" mass="111339">MAESEIVERVTDTIRAIDESKHVDEVICALHSLALLIFPIDSSLLAGIIGADSRDQILNAVAPSERDEWRSGFYRGAAFPALARVLIYNVASSWLACFPTTARMLVYDSFFLGGPPVEVVQAVVPGLLPNASLSEYVNAKAVCSNAERLLILCLVEKDGVLEMARELGASPKSGESTKNIAKTDNTVFISKLAQLVVSIPDKARLNAPAALSSHLFFKKIVCQLFDGAEERATEFCERMKLGGITLDGTLLFVGELFARICRRGSTDIIIVEMIPRILDFVRSCLSAGTDHFNLDLISSKPRFVFWTRMIEAIKDPYAVERLSEYFLRKLAASNATDLEAYWILWVLFHQTIKHQISVRSMFVDKFLLWKVFPLCVLRWILQFAILECPSSGSGLARGENVGILLERVQCMTAVWSKREFVQKASLEQQAYLTAAVGISLEKLSRDELEMTTDVMHAILQGVSCRLENPVDSIRRMASCIALVFSKVIDPENPLYLDDSFKGEPIDWDFGCSSKNELALAVSQSMLNDKEEAETCYSPAANKGNHDSVRNGKKTLSKLVDPDEIVDPATINIEKSSDIEDDDASEKLETTSESSLEPYDLSDDDMDLKKNFSQLVDIVGALRKPDDPDGVEKALYVAENLVRASPDELRHISGELVRALLQVRCSDIAVEGEEESAELKRQKALVALLATCPFESLDALNAQLYSPNLDVSQRILIIDVMIDAAQELANAKITKVKHQHRKLIETVSETQPWFSPNSQGPSGAGPWKEVSESGTLLNWSHRYERELPSKASQIKTGKSRRWSSQSTKTLEDQMDWSKNKFPVYAAAFMLPAMQGFDKKRHGVDLLGRDFIVLGKLIYMLGICMKCTSMHPEASALAPALLDMLRSREVSSHAEAYVRRSVAFAASCILIALHPSFVASALVEGNPEISAGLEWIRTWSLHAAESDTDNECSTLAMTCLQLHAEMALQASRALETSENTFKMNSIAMPSSKRTIKIPTSHVEYQI</sequence>
<dbReference type="InterPro" id="IPR038528">
    <property type="entry name" value="TEL2_C_sf"/>
</dbReference>
<name>A0AAP0IRM1_9MAGN</name>
<dbReference type="InterPro" id="IPR051970">
    <property type="entry name" value="TEL2_Regulation"/>
</dbReference>
<evidence type="ECO:0000256" key="2">
    <source>
        <dbReference type="ARBA" id="ARBA00006133"/>
    </source>
</evidence>
<dbReference type="InterPro" id="IPR057348">
    <property type="entry name" value="TELO2_ARM"/>
</dbReference>
<keyword evidence="8" id="KW-1185">Reference proteome</keyword>
<dbReference type="PANTHER" id="PTHR15830">
    <property type="entry name" value="TELOMERE LENGTH REGULATION PROTEIN TEL2 FAMILY MEMBER"/>
    <property type="match status" value="1"/>
</dbReference>
<comment type="subcellular location">
    <subcellularLocation>
        <location evidence="1">Cytoplasm</location>
    </subcellularLocation>
</comment>
<feature type="compositionally biased region" description="Polar residues" evidence="4">
    <location>
        <begin position="750"/>
        <end position="760"/>
    </location>
</feature>
<feature type="domain" description="TELO2 ARM repeat" evidence="6">
    <location>
        <begin position="266"/>
        <end position="507"/>
    </location>
</feature>
<dbReference type="PANTHER" id="PTHR15830:SF10">
    <property type="entry name" value="TELOMERE LENGTH REGULATION PROTEIN TEL2 HOMOLOG"/>
    <property type="match status" value="1"/>
</dbReference>
<evidence type="ECO:0000313" key="7">
    <source>
        <dbReference type="EMBL" id="KAK9119955.1"/>
    </source>
</evidence>
<evidence type="ECO:0000256" key="1">
    <source>
        <dbReference type="ARBA" id="ARBA00004496"/>
    </source>
</evidence>
<dbReference type="Pfam" id="PF25320">
    <property type="entry name" value="TELO2_ARM"/>
    <property type="match status" value="1"/>
</dbReference>
<evidence type="ECO:0000313" key="8">
    <source>
        <dbReference type="Proteomes" id="UP001419268"/>
    </source>
</evidence>
<dbReference type="InterPro" id="IPR019337">
    <property type="entry name" value="Telomere_length_regulation_dom"/>
</dbReference>
<evidence type="ECO:0008006" key="9">
    <source>
        <dbReference type="Google" id="ProtNLM"/>
    </source>
</evidence>
<dbReference type="AlphaFoldDB" id="A0AAP0IRM1"/>
<organism evidence="7 8">
    <name type="scientific">Stephania cephalantha</name>
    <dbReference type="NCBI Taxonomy" id="152367"/>
    <lineage>
        <taxon>Eukaryota</taxon>
        <taxon>Viridiplantae</taxon>
        <taxon>Streptophyta</taxon>
        <taxon>Embryophyta</taxon>
        <taxon>Tracheophyta</taxon>
        <taxon>Spermatophyta</taxon>
        <taxon>Magnoliopsida</taxon>
        <taxon>Ranunculales</taxon>
        <taxon>Menispermaceae</taxon>
        <taxon>Menispermoideae</taxon>
        <taxon>Cissampelideae</taxon>
        <taxon>Stephania</taxon>
    </lineage>
</organism>
<reference evidence="7 8" key="1">
    <citation type="submission" date="2024-01" db="EMBL/GenBank/DDBJ databases">
        <title>Genome assemblies of Stephania.</title>
        <authorList>
            <person name="Yang L."/>
        </authorList>
    </citation>
    <scope>NUCLEOTIDE SEQUENCE [LARGE SCALE GENOMIC DNA]</scope>
    <source>
        <strain evidence="7">JXDWG</strain>
        <tissue evidence="7">Leaf</tissue>
    </source>
</reference>
<comment type="similarity">
    <text evidence="2">Belongs to the TEL2 family.</text>
</comment>
<dbReference type="GO" id="GO:0051879">
    <property type="term" value="F:Hsp90 protein binding"/>
    <property type="evidence" value="ECO:0007669"/>
    <property type="project" value="TreeGrafter"/>
</dbReference>
<dbReference type="GO" id="GO:0042162">
    <property type="term" value="F:telomeric DNA binding"/>
    <property type="evidence" value="ECO:0007669"/>
    <property type="project" value="TreeGrafter"/>
</dbReference>
<gene>
    <name evidence="7" type="ORF">Scep_018048</name>
</gene>
<evidence type="ECO:0000259" key="5">
    <source>
        <dbReference type="Pfam" id="PF10193"/>
    </source>
</evidence>
<dbReference type="Proteomes" id="UP001419268">
    <property type="component" value="Unassembled WGS sequence"/>
</dbReference>
<dbReference type="EMBL" id="JBBNAG010000007">
    <property type="protein sequence ID" value="KAK9119955.1"/>
    <property type="molecule type" value="Genomic_DNA"/>
</dbReference>
<evidence type="ECO:0000256" key="3">
    <source>
        <dbReference type="ARBA" id="ARBA00022490"/>
    </source>
</evidence>
<comment type="caution">
    <text evidence="7">The sequence shown here is derived from an EMBL/GenBank/DDBJ whole genome shotgun (WGS) entry which is preliminary data.</text>
</comment>